<evidence type="ECO:0000313" key="4">
    <source>
        <dbReference type="EMBL" id="ABX47801.1"/>
    </source>
</evidence>
<keyword evidence="1 2" id="KW-0732">Signal</keyword>
<dbReference type="InterPro" id="IPR027385">
    <property type="entry name" value="Beta-barrel_OMP"/>
</dbReference>
<dbReference type="Gene3D" id="2.40.160.20">
    <property type="match status" value="1"/>
</dbReference>
<dbReference type="RefSeq" id="WP_006086140.1">
    <property type="nucleotide sequence ID" value="NC_009997.1"/>
</dbReference>
<feature type="domain" description="Outer membrane protein beta-barrel" evidence="3">
    <location>
        <begin position="8"/>
        <end position="190"/>
    </location>
</feature>
<protein>
    <submittedName>
        <fullName evidence="4">OmpA domain protein transmembrane region-containing protein</fullName>
    </submittedName>
</protein>
<proteinExistence type="predicted"/>
<dbReference type="Pfam" id="PF13505">
    <property type="entry name" value="OMP_b-brl"/>
    <property type="match status" value="1"/>
</dbReference>
<evidence type="ECO:0000256" key="1">
    <source>
        <dbReference type="ARBA" id="ARBA00022729"/>
    </source>
</evidence>
<keyword evidence="4" id="KW-0812">Transmembrane</keyword>
<dbReference type="HOGENOM" id="CLU_106646_1_0_6"/>
<dbReference type="EMBL" id="CP000891">
    <property type="protein sequence ID" value="ABX47801.1"/>
    <property type="molecule type" value="Genomic_DNA"/>
</dbReference>
<evidence type="ECO:0000313" key="5">
    <source>
        <dbReference type="Proteomes" id="UP000000770"/>
    </source>
</evidence>
<accession>A9L072</accession>
<keyword evidence="4" id="KW-0472">Membrane</keyword>
<reference evidence="4 5" key="1">
    <citation type="submission" date="2007-11" db="EMBL/GenBank/DDBJ databases">
        <title>Complete sequence of chromosome of Shewanella baltica OS195.</title>
        <authorList>
            <consortium name="US DOE Joint Genome Institute"/>
            <person name="Copeland A."/>
            <person name="Lucas S."/>
            <person name="Lapidus A."/>
            <person name="Barry K."/>
            <person name="Glavina del Rio T."/>
            <person name="Dalin E."/>
            <person name="Tice H."/>
            <person name="Pitluck S."/>
            <person name="Chain P."/>
            <person name="Malfatti S."/>
            <person name="Shin M."/>
            <person name="Vergez L."/>
            <person name="Schmutz J."/>
            <person name="Larimer F."/>
            <person name="Land M."/>
            <person name="Hauser L."/>
            <person name="Kyrpides N."/>
            <person name="Kim E."/>
            <person name="Brettar I."/>
            <person name="Rodrigues J."/>
            <person name="Konstantinidis K."/>
            <person name="Klappenbach J."/>
            <person name="Hofle M."/>
            <person name="Tiedje J."/>
            <person name="Richardson P."/>
        </authorList>
    </citation>
    <scope>NUCLEOTIDE SEQUENCE [LARGE SCALE GENOMIC DNA]</scope>
    <source>
        <strain evidence="4 5">OS195</strain>
    </source>
</reference>
<dbReference type="Proteomes" id="UP000000770">
    <property type="component" value="Chromosome"/>
</dbReference>
<feature type="signal peptide" evidence="2">
    <location>
        <begin position="1"/>
        <end position="21"/>
    </location>
</feature>
<dbReference type="PROSITE" id="PS51257">
    <property type="entry name" value="PROKAR_LIPOPROTEIN"/>
    <property type="match status" value="1"/>
</dbReference>
<dbReference type="GeneID" id="11770946"/>
<organism evidence="4 5">
    <name type="scientific">Shewanella baltica (strain OS195)</name>
    <dbReference type="NCBI Taxonomy" id="399599"/>
    <lineage>
        <taxon>Bacteria</taxon>
        <taxon>Pseudomonadati</taxon>
        <taxon>Pseudomonadota</taxon>
        <taxon>Gammaproteobacteria</taxon>
        <taxon>Alteromonadales</taxon>
        <taxon>Shewanellaceae</taxon>
        <taxon>Shewanella</taxon>
    </lineage>
</organism>
<gene>
    <name evidence="4" type="ordered locus">Sbal195_0623</name>
</gene>
<dbReference type="KEGG" id="sbn:Sbal195_0623"/>
<evidence type="ECO:0000259" key="3">
    <source>
        <dbReference type="Pfam" id="PF13505"/>
    </source>
</evidence>
<dbReference type="SUPFAM" id="SSF56925">
    <property type="entry name" value="OMPA-like"/>
    <property type="match status" value="1"/>
</dbReference>
<evidence type="ECO:0000256" key="2">
    <source>
        <dbReference type="SAM" id="SignalP"/>
    </source>
</evidence>
<sequence precursor="true">MRKFNLAVVIPLSIMSCSAVASYSDSSLELGVSAGQFNLKDSTGSYSGPSVGFNFIRNFNDWFSFEGNYLSSFNMDNANYDIQASTFSLAPVFTYHINDTFSIYGKGGASSMRITSSERNGLDFSYNTIGWFYGFGLNTSINNRINVRLGYETVTGDTGIEILGVTADGFSIQSSHTKISVISLGATYRF</sequence>
<dbReference type="InterPro" id="IPR011250">
    <property type="entry name" value="OMP/PagP_B-barrel"/>
</dbReference>
<dbReference type="AlphaFoldDB" id="A9L072"/>
<name>A9L072_SHEB9</name>
<feature type="chain" id="PRO_5002739985" evidence="2">
    <location>
        <begin position="22"/>
        <end position="190"/>
    </location>
</feature>